<name>A0A1R2BIY0_9CILI</name>
<keyword evidence="2" id="KW-1185">Reference proteome</keyword>
<protein>
    <submittedName>
        <fullName evidence="1">Uncharacterized protein</fullName>
    </submittedName>
</protein>
<dbReference type="AlphaFoldDB" id="A0A1R2BIY0"/>
<organism evidence="1 2">
    <name type="scientific">Stentor coeruleus</name>
    <dbReference type="NCBI Taxonomy" id="5963"/>
    <lineage>
        <taxon>Eukaryota</taxon>
        <taxon>Sar</taxon>
        <taxon>Alveolata</taxon>
        <taxon>Ciliophora</taxon>
        <taxon>Postciliodesmatophora</taxon>
        <taxon>Heterotrichea</taxon>
        <taxon>Heterotrichida</taxon>
        <taxon>Stentoridae</taxon>
        <taxon>Stentor</taxon>
    </lineage>
</organism>
<gene>
    <name evidence="1" type="ORF">SteCoe_23858</name>
</gene>
<evidence type="ECO:0000313" key="2">
    <source>
        <dbReference type="Proteomes" id="UP000187209"/>
    </source>
</evidence>
<dbReference type="Proteomes" id="UP000187209">
    <property type="component" value="Unassembled WGS sequence"/>
</dbReference>
<sequence>MEGLPIAKYPQILVSRPNTEDDYSLEISRLTPEPEVEECCEDVQLREILERLGIDFDMGSKLKYISHDSQNDTCIHCKLLEKVELLQENVEKISEEIESTKEILKIKKMQNKDLRNVVERLEVSIGPNASAREMDIETDKKSCSCASSCLIF</sequence>
<proteinExistence type="predicted"/>
<comment type="caution">
    <text evidence="1">The sequence shown here is derived from an EMBL/GenBank/DDBJ whole genome shotgun (WGS) entry which is preliminary data.</text>
</comment>
<accession>A0A1R2BIY0</accession>
<evidence type="ECO:0000313" key="1">
    <source>
        <dbReference type="EMBL" id="OMJ76699.1"/>
    </source>
</evidence>
<dbReference type="EMBL" id="MPUH01000615">
    <property type="protein sequence ID" value="OMJ76699.1"/>
    <property type="molecule type" value="Genomic_DNA"/>
</dbReference>
<reference evidence="1 2" key="1">
    <citation type="submission" date="2016-11" db="EMBL/GenBank/DDBJ databases">
        <title>The macronuclear genome of Stentor coeruleus: a giant cell with tiny introns.</title>
        <authorList>
            <person name="Slabodnick M."/>
            <person name="Ruby J.G."/>
            <person name="Reiff S.B."/>
            <person name="Swart E.C."/>
            <person name="Gosai S."/>
            <person name="Prabakaran S."/>
            <person name="Witkowska E."/>
            <person name="Larue G.E."/>
            <person name="Fisher S."/>
            <person name="Freeman R.M."/>
            <person name="Gunawardena J."/>
            <person name="Chu W."/>
            <person name="Stover N.A."/>
            <person name="Gregory B.D."/>
            <person name="Nowacki M."/>
            <person name="Derisi J."/>
            <person name="Roy S.W."/>
            <person name="Marshall W.F."/>
            <person name="Sood P."/>
        </authorList>
    </citation>
    <scope>NUCLEOTIDE SEQUENCE [LARGE SCALE GENOMIC DNA]</scope>
    <source>
        <strain evidence="1">WM001</strain>
    </source>
</reference>